<feature type="transmembrane region" description="Helical" evidence="1">
    <location>
        <begin position="56"/>
        <end position="79"/>
    </location>
</feature>
<organism evidence="2 3">
    <name type="scientific">Aquella oligotrophica</name>
    <dbReference type="NCBI Taxonomy" id="2067065"/>
    <lineage>
        <taxon>Bacteria</taxon>
        <taxon>Pseudomonadati</taxon>
        <taxon>Pseudomonadota</taxon>
        <taxon>Betaproteobacteria</taxon>
        <taxon>Neisseriales</taxon>
        <taxon>Neisseriaceae</taxon>
        <taxon>Aquella</taxon>
    </lineage>
</organism>
<name>A0A2I7N6E5_9NEIS</name>
<evidence type="ECO:0000313" key="2">
    <source>
        <dbReference type="EMBL" id="AUR52043.1"/>
    </source>
</evidence>
<keyword evidence="1" id="KW-1133">Transmembrane helix</keyword>
<feature type="transmembrane region" description="Helical" evidence="1">
    <location>
        <begin position="118"/>
        <end position="138"/>
    </location>
</feature>
<protein>
    <recommendedName>
        <fullName evidence="4">Glycosyltransferase RgtA/B/C/D-like domain-containing protein</fullName>
    </recommendedName>
</protein>
<dbReference type="RefSeq" id="WP_102951339.1">
    <property type="nucleotide sequence ID" value="NZ_CP024847.1"/>
</dbReference>
<evidence type="ECO:0000256" key="1">
    <source>
        <dbReference type="SAM" id="Phobius"/>
    </source>
</evidence>
<sequence length="480" mass="55718">MIKATQVIFKTRDHYAILLIYLAMIILVFAINMPYPEDDLLRDIVAGDYGYNYANLYIHAPLMASYNQYIFFDIILHYMSHLIGRIATAHTFQIICMLGYLVPLLIMSYRLLKARNDRYYLMTLLMILALNNSALLRIVLARPEMLYSCWILIGLAVKDYARLKLVWYMGGFLLIPCYWLSFLYVPAIFVVFNSRISKIILSLLFILATAIFWQWYSNYQWLPSIFELKLLLKNRIPQIGENKSIVLLLFHPLTACALVFYLYLIRDRIGQAISWLMNFKYKPNVRTKLKYGILVNHVINYMNRTLFSNSPTAIICLLLAYFTSLHMIRYAAIITGLFVILFVRELAKSEQLQINTNLARSIVLMLVIFMPLQVDCYTSIPKFNLPANSIALTTNLANYFVPFTSTAKIKVAPCMEIGANDRQVQQMLEDIDVKGTLDCKQLKKFGFTHVVEKNLKVVPECLAIYQIQPGWRVWRVIDTQ</sequence>
<feature type="transmembrane region" description="Helical" evidence="1">
    <location>
        <begin position="167"/>
        <end position="192"/>
    </location>
</feature>
<reference evidence="3" key="1">
    <citation type="submission" date="2017-11" db="EMBL/GenBank/DDBJ databases">
        <authorList>
            <person name="Chan K.G."/>
            <person name="Lee L.S."/>
        </authorList>
    </citation>
    <scope>NUCLEOTIDE SEQUENCE [LARGE SCALE GENOMIC DNA]</scope>
    <source>
        <strain evidence="3">DSM 100970</strain>
    </source>
</reference>
<dbReference type="AlphaFoldDB" id="A0A2I7N6E5"/>
<evidence type="ECO:0000313" key="3">
    <source>
        <dbReference type="Proteomes" id="UP000236655"/>
    </source>
</evidence>
<dbReference type="KEGG" id="nba:CUN60_06935"/>
<feature type="transmembrane region" description="Helical" evidence="1">
    <location>
        <begin position="15"/>
        <end position="36"/>
    </location>
</feature>
<proteinExistence type="predicted"/>
<feature type="transmembrane region" description="Helical" evidence="1">
    <location>
        <begin position="306"/>
        <end position="322"/>
    </location>
</feature>
<keyword evidence="1" id="KW-0812">Transmembrane</keyword>
<evidence type="ECO:0008006" key="4">
    <source>
        <dbReference type="Google" id="ProtNLM"/>
    </source>
</evidence>
<keyword evidence="1" id="KW-0472">Membrane</keyword>
<feature type="transmembrane region" description="Helical" evidence="1">
    <location>
        <begin position="91"/>
        <end position="112"/>
    </location>
</feature>
<dbReference type="Proteomes" id="UP000236655">
    <property type="component" value="Chromosome"/>
</dbReference>
<dbReference type="EMBL" id="CP024847">
    <property type="protein sequence ID" value="AUR52043.1"/>
    <property type="molecule type" value="Genomic_DNA"/>
</dbReference>
<feature type="transmembrane region" description="Helical" evidence="1">
    <location>
        <begin position="199"/>
        <end position="216"/>
    </location>
</feature>
<keyword evidence="3" id="KW-1185">Reference proteome</keyword>
<feature type="transmembrane region" description="Helical" evidence="1">
    <location>
        <begin position="245"/>
        <end position="264"/>
    </location>
</feature>
<gene>
    <name evidence="2" type="ORF">CUN60_06935</name>
</gene>
<accession>A0A2I7N6E5</accession>